<feature type="compositionally biased region" description="Basic and acidic residues" evidence="1">
    <location>
        <begin position="35"/>
        <end position="48"/>
    </location>
</feature>
<reference evidence="2" key="1">
    <citation type="submission" date="2021-06" db="EMBL/GenBank/DDBJ databases">
        <authorList>
            <person name="Kallberg Y."/>
            <person name="Tangrot J."/>
            <person name="Rosling A."/>
        </authorList>
    </citation>
    <scope>NUCLEOTIDE SEQUENCE</scope>
    <source>
        <strain evidence="2">87-6 pot B 2015</strain>
    </source>
</reference>
<protein>
    <submittedName>
        <fullName evidence="2">6399_t:CDS:1</fullName>
    </submittedName>
</protein>
<sequence>MSFTGFSKRSQSTVSNQIRQNRKMKSPKINISEYQNERDDRDLDKKRNNDDYIETEYDESDHLSSDLETSRKRKHDMDDIVLTQTNKKIVKGIVTITKDIQKITLYLIVELFKGYLESYIEKHSKEYIKDIGKHRWDSHFYSEFMTIVFSEVFEIKANAVDDTGLPTINTIIMKAISREDKEVYNDLKNDDRSNDYNSTIKEEISEENHYESEDAMLFE</sequence>
<evidence type="ECO:0000313" key="2">
    <source>
        <dbReference type="EMBL" id="CAG8617806.1"/>
    </source>
</evidence>
<evidence type="ECO:0000256" key="1">
    <source>
        <dbReference type="SAM" id="MobiDB-lite"/>
    </source>
</evidence>
<organism evidence="2 3">
    <name type="scientific">Funneliformis mosseae</name>
    <name type="common">Endomycorrhizal fungus</name>
    <name type="synonym">Glomus mosseae</name>
    <dbReference type="NCBI Taxonomy" id="27381"/>
    <lineage>
        <taxon>Eukaryota</taxon>
        <taxon>Fungi</taxon>
        <taxon>Fungi incertae sedis</taxon>
        <taxon>Mucoromycota</taxon>
        <taxon>Glomeromycotina</taxon>
        <taxon>Glomeromycetes</taxon>
        <taxon>Glomerales</taxon>
        <taxon>Glomeraceae</taxon>
        <taxon>Funneliformis</taxon>
    </lineage>
</organism>
<proteinExistence type="predicted"/>
<accession>A0A9N9CXP3</accession>
<comment type="caution">
    <text evidence="2">The sequence shown here is derived from an EMBL/GenBank/DDBJ whole genome shotgun (WGS) entry which is preliminary data.</text>
</comment>
<evidence type="ECO:0000313" key="3">
    <source>
        <dbReference type="Proteomes" id="UP000789375"/>
    </source>
</evidence>
<keyword evidence="3" id="KW-1185">Reference proteome</keyword>
<dbReference type="AlphaFoldDB" id="A0A9N9CXP3"/>
<dbReference type="EMBL" id="CAJVPP010002999">
    <property type="protein sequence ID" value="CAG8617806.1"/>
    <property type="molecule type" value="Genomic_DNA"/>
</dbReference>
<feature type="compositionally biased region" description="Polar residues" evidence="1">
    <location>
        <begin position="1"/>
        <end position="19"/>
    </location>
</feature>
<name>A0A9N9CXP3_FUNMO</name>
<dbReference type="Proteomes" id="UP000789375">
    <property type="component" value="Unassembled WGS sequence"/>
</dbReference>
<feature type="region of interest" description="Disordered" evidence="1">
    <location>
        <begin position="1"/>
        <end position="48"/>
    </location>
</feature>
<gene>
    <name evidence="2" type="ORF">FMOSSE_LOCUS9813</name>
</gene>